<proteinExistence type="predicted"/>
<gene>
    <name evidence="1" type="ORF">L6452_21285</name>
</gene>
<evidence type="ECO:0000313" key="2">
    <source>
        <dbReference type="Proteomes" id="UP001055879"/>
    </source>
</evidence>
<reference evidence="2" key="1">
    <citation type="journal article" date="2022" name="Mol. Ecol. Resour.">
        <title>The genomes of chicory, endive, great burdock and yacon provide insights into Asteraceae palaeo-polyploidization history and plant inulin production.</title>
        <authorList>
            <person name="Fan W."/>
            <person name="Wang S."/>
            <person name="Wang H."/>
            <person name="Wang A."/>
            <person name="Jiang F."/>
            <person name="Liu H."/>
            <person name="Zhao H."/>
            <person name="Xu D."/>
            <person name="Zhang Y."/>
        </authorList>
    </citation>
    <scope>NUCLEOTIDE SEQUENCE [LARGE SCALE GENOMIC DNA]</scope>
    <source>
        <strain evidence="2">cv. Niubang</strain>
    </source>
</reference>
<evidence type="ECO:0000313" key="1">
    <source>
        <dbReference type="EMBL" id="KAI3720369.1"/>
    </source>
</evidence>
<protein>
    <submittedName>
        <fullName evidence="1">Uncharacterized protein</fullName>
    </submittedName>
</protein>
<keyword evidence="2" id="KW-1185">Reference proteome</keyword>
<dbReference type="Proteomes" id="UP001055879">
    <property type="component" value="Linkage Group LG06"/>
</dbReference>
<organism evidence="1 2">
    <name type="scientific">Arctium lappa</name>
    <name type="common">Greater burdock</name>
    <name type="synonym">Lappa major</name>
    <dbReference type="NCBI Taxonomy" id="4217"/>
    <lineage>
        <taxon>Eukaryota</taxon>
        <taxon>Viridiplantae</taxon>
        <taxon>Streptophyta</taxon>
        <taxon>Embryophyta</taxon>
        <taxon>Tracheophyta</taxon>
        <taxon>Spermatophyta</taxon>
        <taxon>Magnoliopsida</taxon>
        <taxon>eudicotyledons</taxon>
        <taxon>Gunneridae</taxon>
        <taxon>Pentapetalae</taxon>
        <taxon>asterids</taxon>
        <taxon>campanulids</taxon>
        <taxon>Asterales</taxon>
        <taxon>Asteraceae</taxon>
        <taxon>Carduoideae</taxon>
        <taxon>Cardueae</taxon>
        <taxon>Arctiinae</taxon>
        <taxon>Arctium</taxon>
    </lineage>
</organism>
<comment type="caution">
    <text evidence="1">The sequence shown here is derived from an EMBL/GenBank/DDBJ whole genome shotgun (WGS) entry which is preliminary data.</text>
</comment>
<sequence length="302" mass="33980">MVNTRNRPEGHDTAASTADQPRVTNADLPTSFINALGGGPEHIPRRNIAATHPVMEEVTQETRMMDRMMQAMNASMAQQHEVFLKLLDDQDANHHRNETVAENVIVAGSGGSGPRIPSNATVTPTASHEAKSCTFKAFLECRPPEFKGLDDPVACVSWIREMEQAFRSSECGEDQKVIFGSRMLRGTTLTWWNVYSASVETAILEKLSWATFKEKLLEEYCNERTMDRIKEEFQNMNKGSLSLKEYNQKFMDRLGLVGHLVPSEKEKIKAYTKGLPSEMMNLVRVSKASTLREAIVTPQKWD</sequence>
<name>A0ACB9BEL3_ARCLA</name>
<accession>A0ACB9BEL3</accession>
<dbReference type="EMBL" id="CM042052">
    <property type="protein sequence ID" value="KAI3720369.1"/>
    <property type="molecule type" value="Genomic_DNA"/>
</dbReference>
<reference evidence="1 2" key="2">
    <citation type="journal article" date="2022" name="Mol. Ecol. Resour.">
        <title>The genomes of chicory, endive, great burdock and yacon provide insights into Asteraceae paleo-polyploidization history and plant inulin production.</title>
        <authorList>
            <person name="Fan W."/>
            <person name="Wang S."/>
            <person name="Wang H."/>
            <person name="Wang A."/>
            <person name="Jiang F."/>
            <person name="Liu H."/>
            <person name="Zhao H."/>
            <person name="Xu D."/>
            <person name="Zhang Y."/>
        </authorList>
    </citation>
    <scope>NUCLEOTIDE SEQUENCE [LARGE SCALE GENOMIC DNA]</scope>
    <source>
        <strain evidence="2">cv. Niubang</strain>
    </source>
</reference>